<accession>A0A2Z7B1J8</accession>
<proteinExistence type="predicted"/>
<dbReference type="Proteomes" id="UP000250235">
    <property type="component" value="Unassembled WGS sequence"/>
</dbReference>
<keyword evidence="3" id="KW-1185">Reference proteome</keyword>
<feature type="compositionally biased region" description="Basic and acidic residues" evidence="1">
    <location>
        <begin position="115"/>
        <end position="126"/>
    </location>
</feature>
<dbReference type="EMBL" id="KV010618">
    <property type="protein sequence ID" value="KZV27624.1"/>
    <property type="molecule type" value="Genomic_DNA"/>
</dbReference>
<feature type="region of interest" description="Disordered" evidence="1">
    <location>
        <begin position="103"/>
        <end position="135"/>
    </location>
</feature>
<feature type="compositionally biased region" description="Polar residues" evidence="1">
    <location>
        <begin position="103"/>
        <end position="114"/>
    </location>
</feature>
<evidence type="ECO:0000313" key="2">
    <source>
        <dbReference type="EMBL" id="KZV27624.1"/>
    </source>
</evidence>
<dbReference type="AlphaFoldDB" id="A0A2Z7B1J8"/>
<evidence type="ECO:0000313" key="3">
    <source>
        <dbReference type="Proteomes" id="UP000250235"/>
    </source>
</evidence>
<name>A0A2Z7B1J8_9LAMI</name>
<protein>
    <submittedName>
        <fullName evidence="2">Uncharacterized protein</fullName>
    </submittedName>
</protein>
<reference evidence="2 3" key="1">
    <citation type="journal article" date="2015" name="Proc. Natl. Acad. Sci. U.S.A.">
        <title>The resurrection genome of Boea hygrometrica: A blueprint for survival of dehydration.</title>
        <authorList>
            <person name="Xiao L."/>
            <person name="Yang G."/>
            <person name="Zhang L."/>
            <person name="Yang X."/>
            <person name="Zhao S."/>
            <person name="Ji Z."/>
            <person name="Zhou Q."/>
            <person name="Hu M."/>
            <person name="Wang Y."/>
            <person name="Chen M."/>
            <person name="Xu Y."/>
            <person name="Jin H."/>
            <person name="Xiao X."/>
            <person name="Hu G."/>
            <person name="Bao F."/>
            <person name="Hu Y."/>
            <person name="Wan P."/>
            <person name="Li L."/>
            <person name="Deng X."/>
            <person name="Kuang T."/>
            <person name="Xiang C."/>
            <person name="Zhu J.K."/>
            <person name="Oliver M.J."/>
            <person name="He Y."/>
        </authorList>
    </citation>
    <scope>NUCLEOTIDE SEQUENCE [LARGE SCALE GENOMIC DNA]</scope>
    <source>
        <strain evidence="3">cv. XS01</strain>
    </source>
</reference>
<gene>
    <name evidence="2" type="ORF">F511_24683</name>
</gene>
<organism evidence="2 3">
    <name type="scientific">Dorcoceras hygrometricum</name>
    <dbReference type="NCBI Taxonomy" id="472368"/>
    <lineage>
        <taxon>Eukaryota</taxon>
        <taxon>Viridiplantae</taxon>
        <taxon>Streptophyta</taxon>
        <taxon>Embryophyta</taxon>
        <taxon>Tracheophyta</taxon>
        <taxon>Spermatophyta</taxon>
        <taxon>Magnoliopsida</taxon>
        <taxon>eudicotyledons</taxon>
        <taxon>Gunneridae</taxon>
        <taxon>Pentapetalae</taxon>
        <taxon>asterids</taxon>
        <taxon>lamiids</taxon>
        <taxon>Lamiales</taxon>
        <taxon>Gesneriaceae</taxon>
        <taxon>Didymocarpoideae</taxon>
        <taxon>Trichosporeae</taxon>
        <taxon>Loxocarpinae</taxon>
        <taxon>Dorcoceras</taxon>
    </lineage>
</organism>
<sequence length="160" mass="17862">MASFVYNALQVNFESMLKMDDEGMCAVIVSTVAKRKLVVTKEVSPRRFIFRHISRIFRQRYAVQLSILLEKLVKADLGESVALHPLRALNTKSVLTYLKKNQASVPTATDGSKSSGDKEVSAEQKKNKGSGQSKQQTALLLQLNRVLRPALTQTSVPWRS</sequence>
<evidence type="ECO:0000256" key="1">
    <source>
        <dbReference type="SAM" id="MobiDB-lite"/>
    </source>
</evidence>